<feature type="compositionally biased region" description="Acidic residues" evidence="2">
    <location>
        <begin position="33"/>
        <end position="45"/>
    </location>
</feature>
<dbReference type="InterPro" id="IPR025602">
    <property type="entry name" value="BCP1_family"/>
</dbReference>
<dbReference type="PANTHER" id="PTHR13261:SF0">
    <property type="entry name" value="BRCA2 AND CDKN1A-INTERACTING PROTEIN"/>
    <property type="match status" value="1"/>
</dbReference>
<organism evidence="3 4">
    <name type="scientific">Triparma laevis f. inornata</name>
    <dbReference type="NCBI Taxonomy" id="1714386"/>
    <lineage>
        <taxon>Eukaryota</taxon>
        <taxon>Sar</taxon>
        <taxon>Stramenopiles</taxon>
        <taxon>Ochrophyta</taxon>
        <taxon>Bolidophyceae</taxon>
        <taxon>Parmales</taxon>
        <taxon>Triparmaceae</taxon>
        <taxon>Triparma</taxon>
    </lineage>
</organism>
<evidence type="ECO:0000256" key="2">
    <source>
        <dbReference type="SAM" id="MobiDB-lite"/>
    </source>
</evidence>
<feature type="compositionally biased region" description="Low complexity" evidence="2">
    <location>
        <begin position="1"/>
        <end position="27"/>
    </location>
</feature>
<comment type="similarity">
    <text evidence="1">Belongs to the BCP1 family.</text>
</comment>
<evidence type="ECO:0000313" key="4">
    <source>
        <dbReference type="Proteomes" id="UP001162640"/>
    </source>
</evidence>
<gene>
    <name evidence="3" type="ORF">TL16_g07485</name>
</gene>
<accession>A0A9W7AX93</accession>
<dbReference type="Pfam" id="PF13862">
    <property type="entry name" value="BCCIP"/>
    <property type="match status" value="1"/>
</dbReference>
<sequence length="347" mass="38344">MPKPSTKSSSPSYESSHSENGSESIRSPLKPDEEVDDSSSDDEEMILAQNAGWDEDDSSDDEDDKPPAKKSKTTSSTSSPSAPNAEATTNVVEFNLEEMGDHFYNSLRTFLGRSPLLSKNLSLLTTSIINQVSVGTVVSQSVESAGAKSKGKKGKYDPDMTEDPNNRGAFAFTTVLNTTDEEVEKIIPEIINVAHSATEKVKPFVSTDSKCGLLITRSMINVPHNIIHEMHKCLRDDVMWAQKNATGDNGEERKLYDFKRLLVIAEVDVDQKSGNYGISQYAKKWKVPELKRMEEEFILSRSEFEPTVFSVKGIDETGEKCTVKYVVGGVKWGKYADAIEEFGAMLD</sequence>
<evidence type="ECO:0000256" key="1">
    <source>
        <dbReference type="ARBA" id="ARBA00006781"/>
    </source>
</evidence>
<comment type="caution">
    <text evidence="3">The sequence shown here is derived from an EMBL/GenBank/DDBJ whole genome shotgun (WGS) entry which is preliminary data.</text>
</comment>
<name>A0A9W7AX93_9STRA</name>
<protein>
    <submittedName>
        <fullName evidence="3">Uncharacterized protein</fullName>
    </submittedName>
</protein>
<dbReference type="Proteomes" id="UP001162640">
    <property type="component" value="Unassembled WGS sequence"/>
</dbReference>
<dbReference type="EMBL" id="BLQM01000236">
    <property type="protein sequence ID" value="GMH77655.1"/>
    <property type="molecule type" value="Genomic_DNA"/>
</dbReference>
<feature type="region of interest" description="Disordered" evidence="2">
    <location>
        <begin position="140"/>
        <end position="164"/>
    </location>
</feature>
<dbReference type="AlphaFoldDB" id="A0A9W7AX93"/>
<reference evidence="4" key="1">
    <citation type="journal article" date="2023" name="Commun. Biol.">
        <title>Genome analysis of Parmales, the sister group of diatoms, reveals the evolutionary specialization of diatoms from phago-mixotrophs to photoautotrophs.</title>
        <authorList>
            <person name="Ban H."/>
            <person name="Sato S."/>
            <person name="Yoshikawa S."/>
            <person name="Yamada K."/>
            <person name="Nakamura Y."/>
            <person name="Ichinomiya M."/>
            <person name="Sato N."/>
            <person name="Blanc-Mathieu R."/>
            <person name="Endo H."/>
            <person name="Kuwata A."/>
            <person name="Ogata H."/>
        </authorList>
    </citation>
    <scope>NUCLEOTIDE SEQUENCE [LARGE SCALE GENOMIC DNA]</scope>
</reference>
<feature type="compositionally biased region" description="Acidic residues" evidence="2">
    <location>
        <begin position="53"/>
        <end position="64"/>
    </location>
</feature>
<proteinExistence type="inferred from homology"/>
<feature type="region of interest" description="Disordered" evidence="2">
    <location>
        <begin position="1"/>
        <end position="87"/>
    </location>
</feature>
<dbReference type="PANTHER" id="PTHR13261">
    <property type="entry name" value="BRCA2 AND CDKN1A INTERACTING PROTEIN"/>
    <property type="match status" value="1"/>
</dbReference>
<feature type="compositionally biased region" description="Low complexity" evidence="2">
    <location>
        <begin position="73"/>
        <end position="87"/>
    </location>
</feature>
<dbReference type="GO" id="GO:0005634">
    <property type="term" value="C:nucleus"/>
    <property type="evidence" value="ECO:0007669"/>
    <property type="project" value="TreeGrafter"/>
</dbReference>
<evidence type="ECO:0000313" key="3">
    <source>
        <dbReference type="EMBL" id="GMH77655.1"/>
    </source>
</evidence>